<proteinExistence type="predicted"/>
<comment type="caution">
    <text evidence="1">The sequence shown here is derived from an EMBL/GenBank/DDBJ whole genome shotgun (WGS) entry which is preliminary data.</text>
</comment>
<sequence>MKNGKKIKIAAILSETEVIINAGSLDGVQNGYAFYIIDAEGRVIKDPDTNAVLGKFEGYKGKLIVKKTEDRFSYCETPTYYKNLAVESTLASSKSLLNSLNTISGTQQDKLNILKEDVLDLKSMYTDTPVKVGDSLEYISK</sequence>
<reference evidence="1 2" key="1">
    <citation type="submission" date="2016-10" db="EMBL/GenBank/DDBJ databases">
        <authorList>
            <person name="Varghese N."/>
            <person name="Submissions S."/>
        </authorList>
    </citation>
    <scope>NUCLEOTIDE SEQUENCE [LARGE SCALE GENOMIC DNA]</scope>
    <source>
        <strain evidence="1 2">CGMCC 1.6501</strain>
    </source>
</reference>
<dbReference type="Proteomes" id="UP000183090">
    <property type="component" value="Unassembled WGS sequence"/>
</dbReference>
<dbReference type="AlphaFoldDB" id="A0AA94KXR2"/>
<organism evidence="1 2">
    <name type="scientific">Salinicoccus halodurans</name>
    <dbReference type="NCBI Taxonomy" id="407035"/>
    <lineage>
        <taxon>Bacteria</taxon>
        <taxon>Bacillati</taxon>
        <taxon>Bacillota</taxon>
        <taxon>Bacilli</taxon>
        <taxon>Bacillales</taxon>
        <taxon>Staphylococcaceae</taxon>
        <taxon>Salinicoccus</taxon>
    </lineage>
</organism>
<dbReference type="EMBL" id="FOTB01000006">
    <property type="protein sequence ID" value="SFK95695.1"/>
    <property type="molecule type" value="Genomic_DNA"/>
</dbReference>
<evidence type="ECO:0000313" key="2">
    <source>
        <dbReference type="Proteomes" id="UP000183090"/>
    </source>
</evidence>
<gene>
    <name evidence="1" type="ORF">SAMN05216235_2772</name>
</gene>
<dbReference type="RefSeq" id="WP_052749884.1">
    <property type="nucleotide sequence ID" value="NZ_CP011366.1"/>
</dbReference>
<protein>
    <submittedName>
        <fullName evidence="1">Uncharacterized protein</fullName>
    </submittedName>
</protein>
<accession>A0AA94KXR2</accession>
<name>A0AA94KXR2_9STAP</name>
<evidence type="ECO:0000313" key="1">
    <source>
        <dbReference type="EMBL" id="SFK95695.1"/>
    </source>
</evidence>